<organism evidence="2 3">
    <name type="scientific">Streptomyces viridochromogenes Tue57</name>
    <dbReference type="NCBI Taxonomy" id="1160705"/>
    <lineage>
        <taxon>Bacteria</taxon>
        <taxon>Bacillati</taxon>
        <taxon>Actinomycetota</taxon>
        <taxon>Actinomycetes</taxon>
        <taxon>Kitasatosporales</taxon>
        <taxon>Streptomycetaceae</taxon>
        <taxon>Streptomyces</taxon>
    </lineage>
</organism>
<dbReference type="RefSeq" id="WP_003997035.1">
    <property type="nucleotide sequence ID" value="NZ_AMLP01000061.1"/>
</dbReference>
<keyword evidence="1" id="KW-0472">Membrane</keyword>
<accession>L8PMN0</accession>
<feature type="transmembrane region" description="Helical" evidence="1">
    <location>
        <begin position="72"/>
        <end position="90"/>
    </location>
</feature>
<evidence type="ECO:0000313" key="2">
    <source>
        <dbReference type="EMBL" id="ELS57249.1"/>
    </source>
</evidence>
<evidence type="ECO:0000256" key="1">
    <source>
        <dbReference type="SAM" id="Phobius"/>
    </source>
</evidence>
<name>L8PMN0_STRVR</name>
<feature type="transmembrane region" description="Helical" evidence="1">
    <location>
        <begin position="42"/>
        <end position="65"/>
    </location>
</feature>
<dbReference type="Proteomes" id="UP000011205">
    <property type="component" value="Unassembled WGS sequence"/>
</dbReference>
<gene>
    <name evidence="2" type="ORF">STVIR_1690</name>
</gene>
<comment type="caution">
    <text evidence="2">The sequence shown here is derived from an EMBL/GenBank/DDBJ whole genome shotgun (WGS) entry which is preliminary data.</text>
</comment>
<sequence length="104" mass="10965">MKLHLAVPLTLLALLIAASGVAAVTRGWVLPTNRKPVGRPRLYGWGQLLVAFALCCQAVFGFVISDSGSRQWGTLTGSALLLAGIVVMMVSHRNGGHRQDGSAL</sequence>
<dbReference type="PATRIC" id="fig|1160705.3.peg.1687"/>
<keyword evidence="1" id="KW-1133">Transmembrane helix</keyword>
<proteinExistence type="predicted"/>
<dbReference type="AlphaFoldDB" id="L8PMN0"/>
<dbReference type="EMBL" id="AMLP01000061">
    <property type="protein sequence ID" value="ELS57249.1"/>
    <property type="molecule type" value="Genomic_DNA"/>
</dbReference>
<evidence type="ECO:0000313" key="3">
    <source>
        <dbReference type="Proteomes" id="UP000011205"/>
    </source>
</evidence>
<reference evidence="2 3" key="1">
    <citation type="journal article" date="2013" name="Genome Announc.">
        <title>Draft Genome Sequence of Streptomyces viridochromogenes Strain Tu57, Producer of Avilamycin.</title>
        <authorList>
            <person name="Gruning B.A."/>
            <person name="Erxleben A."/>
            <person name="Hahnlein A."/>
            <person name="Gunther S."/>
        </authorList>
    </citation>
    <scope>NUCLEOTIDE SEQUENCE [LARGE SCALE GENOMIC DNA]</scope>
    <source>
        <strain evidence="2 3">Tue57</strain>
    </source>
</reference>
<protein>
    <submittedName>
        <fullName evidence="2">Uncharacterized protein</fullName>
    </submittedName>
</protein>
<keyword evidence="1" id="KW-0812">Transmembrane</keyword>